<evidence type="ECO:0000256" key="3">
    <source>
        <dbReference type="ARBA" id="ARBA00010876"/>
    </source>
</evidence>
<dbReference type="Gene3D" id="3.10.290.10">
    <property type="entry name" value="RNA-binding S4 domain"/>
    <property type="match status" value="1"/>
</dbReference>
<dbReference type="CDD" id="cd00165">
    <property type="entry name" value="S4"/>
    <property type="match status" value="1"/>
</dbReference>
<dbReference type="CDD" id="cd02869">
    <property type="entry name" value="PseudoU_synth_RluA_like"/>
    <property type="match status" value="1"/>
</dbReference>
<dbReference type="PROSITE" id="PS01129">
    <property type="entry name" value="PSI_RLU"/>
    <property type="match status" value="1"/>
</dbReference>
<evidence type="ECO:0000256" key="5">
    <source>
        <dbReference type="ARBA" id="ARBA00022884"/>
    </source>
</evidence>
<dbReference type="PROSITE" id="PS50889">
    <property type="entry name" value="S4"/>
    <property type="match status" value="1"/>
</dbReference>
<dbReference type="InterPro" id="IPR036986">
    <property type="entry name" value="S4_RNA-bd_sf"/>
</dbReference>
<dbReference type="NCBIfam" id="TIGR00005">
    <property type="entry name" value="rluA_subfam"/>
    <property type="match status" value="1"/>
</dbReference>
<organism evidence="10 11">
    <name type="scientific">Rhodanobacter soli</name>
    <dbReference type="NCBI Taxonomy" id="590609"/>
    <lineage>
        <taxon>Bacteria</taxon>
        <taxon>Pseudomonadati</taxon>
        <taxon>Pseudomonadota</taxon>
        <taxon>Gammaproteobacteria</taxon>
        <taxon>Lysobacterales</taxon>
        <taxon>Rhodanobacteraceae</taxon>
        <taxon>Rhodanobacter</taxon>
    </lineage>
</organism>
<keyword evidence="11" id="KW-1185">Reference proteome</keyword>
<comment type="catalytic activity">
    <reaction evidence="1">
        <text>uridine(955/2504/2580) in 23S rRNA = pseudouridine(955/2504/2580) in 23S rRNA</text>
        <dbReference type="Rhea" id="RHEA:42528"/>
        <dbReference type="Rhea" id="RHEA-COMP:10099"/>
        <dbReference type="Rhea" id="RHEA-COMP:10100"/>
        <dbReference type="ChEBI" id="CHEBI:65314"/>
        <dbReference type="ChEBI" id="CHEBI:65315"/>
        <dbReference type="EC" id="5.4.99.24"/>
    </reaction>
</comment>
<evidence type="ECO:0000313" key="11">
    <source>
        <dbReference type="Proteomes" id="UP001549251"/>
    </source>
</evidence>
<evidence type="ECO:0000256" key="2">
    <source>
        <dbReference type="ARBA" id="ARBA00002876"/>
    </source>
</evidence>
<evidence type="ECO:0000256" key="6">
    <source>
        <dbReference type="ARBA" id="ARBA00023235"/>
    </source>
</evidence>
<dbReference type="EMBL" id="JBEPSD010000001">
    <property type="protein sequence ID" value="MET4567710.1"/>
    <property type="molecule type" value="Genomic_DNA"/>
</dbReference>
<dbReference type="EC" id="5.4.99.-" evidence="8"/>
<evidence type="ECO:0000256" key="7">
    <source>
        <dbReference type="PROSITE-ProRule" id="PRU00182"/>
    </source>
</evidence>
<dbReference type="PANTHER" id="PTHR21600:SF92">
    <property type="entry name" value="RIBOSOMAL LARGE SUBUNIT PSEUDOURIDINE SYNTHASE C"/>
    <property type="match status" value="1"/>
</dbReference>
<dbReference type="GO" id="GO:0160141">
    <property type="term" value="F:23S rRNA pseudouridine(955/2504/2580) synthase activity"/>
    <property type="evidence" value="ECO:0007669"/>
    <property type="project" value="UniProtKB-EC"/>
</dbReference>
<dbReference type="InterPro" id="IPR006145">
    <property type="entry name" value="PsdUridine_synth_RsuA/RluA"/>
</dbReference>
<dbReference type="InterPro" id="IPR020103">
    <property type="entry name" value="PsdUridine_synth_cat_dom_sf"/>
</dbReference>
<dbReference type="InterPro" id="IPR006225">
    <property type="entry name" value="PsdUridine_synth_RluC/D"/>
</dbReference>
<dbReference type="SUPFAM" id="SSF55174">
    <property type="entry name" value="Alpha-L RNA-binding motif"/>
    <property type="match status" value="1"/>
</dbReference>
<comment type="catalytic activity">
    <reaction evidence="8">
        <text>a uridine in RNA = a pseudouridine in RNA</text>
        <dbReference type="Rhea" id="RHEA:48348"/>
        <dbReference type="Rhea" id="RHEA-COMP:12068"/>
        <dbReference type="Rhea" id="RHEA-COMP:12069"/>
        <dbReference type="ChEBI" id="CHEBI:65314"/>
        <dbReference type="ChEBI" id="CHEBI:65315"/>
    </reaction>
</comment>
<accession>A0ABV2PSG5</accession>
<comment type="similarity">
    <text evidence="3 8">Belongs to the pseudouridine synthase RluA family.</text>
</comment>
<evidence type="ECO:0000256" key="8">
    <source>
        <dbReference type="RuleBase" id="RU362028"/>
    </source>
</evidence>
<evidence type="ECO:0000256" key="4">
    <source>
        <dbReference type="ARBA" id="ARBA00022552"/>
    </source>
</evidence>
<dbReference type="Gene3D" id="3.30.2350.10">
    <property type="entry name" value="Pseudouridine synthase"/>
    <property type="match status" value="1"/>
</dbReference>
<keyword evidence="5 7" id="KW-0694">RNA-binding</keyword>
<evidence type="ECO:0000256" key="1">
    <source>
        <dbReference type="ARBA" id="ARBA00000381"/>
    </source>
</evidence>
<dbReference type="Proteomes" id="UP001549251">
    <property type="component" value="Unassembled WGS sequence"/>
</dbReference>
<dbReference type="Pfam" id="PF01479">
    <property type="entry name" value="S4"/>
    <property type="match status" value="1"/>
</dbReference>
<gene>
    <name evidence="10" type="ORF">ABIE04_000037</name>
</gene>
<keyword evidence="6 8" id="KW-0413">Isomerase</keyword>
<comment type="caution">
    <text evidence="10">The sequence shown here is derived from an EMBL/GenBank/DDBJ whole genome shotgun (WGS) entry which is preliminary data.</text>
</comment>
<keyword evidence="4" id="KW-0698">rRNA processing</keyword>
<dbReference type="Pfam" id="PF00849">
    <property type="entry name" value="PseudoU_synth_2"/>
    <property type="match status" value="1"/>
</dbReference>
<proteinExistence type="inferred from homology"/>
<dbReference type="SUPFAM" id="SSF55120">
    <property type="entry name" value="Pseudouridine synthase"/>
    <property type="match status" value="1"/>
</dbReference>
<dbReference type="PANTHER" id="PTHR21600">
    <property type="entry name" value="MITOCHONDRIAL RNA PSEUDOURIDINE SYNTHASE"/>
    <property type="match status" value="1"/>
</dbReference>
<feature type="domain" description="RNA-binding S4" evidence="9">
    <location>
        <begin position="72"/>
        <end position="131"/>
    </location>
</feature>
<evidence type="ECO:0000259" key="9">
    <source>
        <dbReference type="SMART" id="SM00363"/>
    </source>
</evidence>
<dbReference type="InterPro" id="IPR050188">
    <property type="entry name" value="RluA_PseudoU_synthase"/>
</dbReference>
<comment type="function">
    <text evidence="2">Responsible for synthesis of pseudouridine from uracil at positions 955, 2504 and 2580 in 23S ribosomal RNA.</text>
</comment>
<dbReference type="InterPro" id="IPR006224">
    <property type="entry name" value="PsdUridine_synth_RluA-like_CS"/>
</dbReference>
<protein>
    <recommendedName>
        <fullName evidence="8">Pseudouridine synthase</fullName>
        <ecNumber evidence="8">5.4.99.-</ecNumber>
    </recommendedName>
</protein>
<sequence length="379" mass="41879">MKGSRDRPPEGTGAILADVTGGHSTRSRLRWAECSARRVSYLSRFFSMQTATSHDAPHGVRQVEIGPERDGQRIDNALVTLLKGVPKSMIYRLLRTGQVRVNGKRAKPDTRLADGDTLRIPPVRVAERPEGRAPASGLVASVADSIIFEDKHFLVIDKPAGVASHGGSGVSHGAIELLRAARPQEHLELVHRLDRDTSGVLVFARTRAGLTGLQAAIRAGEVTKQYLCLMLGHPSKAKFDVNAPLLKSVMQGGERMVRVADNGKPSLTFFREMEQYPSARLMQATLGTGRTHQIRVHAAHIGHPLAGDPKYGDREMNKRFREMGLNRMFLHASHMSFDLDGRAYSFSAPLPDDLKDFLDVLSVKGKRLLWMKEKSRTDF</sequence>
<reference evidence="10 11" key="1">
    <citation type="submission" date="2024-06" db="EMBL/GenBank/DDBJ databases">
        <title>Sorghum-associated microbial communities from plants grown in Nebraska, USA.</title>
        <authorList>
            <person name="Schachtman D."/>
        </authorList>
    </citation>
    <scope>NUCLEOTIDE SEQUENCE [LARGE SCALE GENOMIC DNA]</scope>
    <source>
        <strain evidence="10 11">1757</strain>
    </source>
</reference>
<dbReference type="SMART" id="SM00363">
    <property type="entry name" value="S4"/>
    <property type="match status" value="1"/>
</dbReference>
<name>A0ABV2PSG5_9GAMM</name>
<evidence type="ECO:0000313" key="10">
    <source>
        <dbReference type="EMBL" id="MET4567710.1"/>
    </source>
</evidence>
<dbReference type="InterPro" id="IPR002942">
    <property type="entry name" value="S4_RNA-bd"/>
</dbReference>